<evidence type="ECO:0000313" key="2">
    <source>
        <dbReference type="Proteomes" id="UP000515153"/>
    </source>
</evidence>
<dbReference type="GO" id="GO:0004672">
    <property type="term" value="F:protein kinase activity"/>
    <property type="evidence" value="ECO:0007669"/>
    <property type="project" value="InterPro"/>
</dbReference>
<dbReference type="PROSITE" id="PS50011">
    <property type="entry name" value="PROTEIN_KINASE_DOM"/>
    <property type="match status" value="1"/>
</dbReference>
<dbReference type="GO" id="GO:0005524">
    <property type="term" value="F:ATP binding"/>
    <property type="evidence" value="ECO:0007669"/>
    <property type="project" value="InterPro"/>
</dbReference>
<evidence type="ECO:0000259" key="1">
    <source>
        <dbReference type="PROSITE" id="PS50011"/>
    </source>
</evidence>
<dbReference type="GeneID" id="41962058"/>
<reference evidence="3" key="2">
    <citation type="submission" date="2019-10" db="EMBL/GenBank/DDBJ databases">
        <authorList>
            <consortium name="NCBI Genome Project"/>
        </authorList>
    </citation>
    <scope>NUCLEOTIDE SEQUENCE</scope>
    <source>
        <strain evidence="3">NI907</strain>
    </source>
</reference>
<dbReference type="AlphaFoldDB" id="A0A6P8B2R9"/>
<reference evidence="3" key="3">
    <citation type="submission" date="2025-08" db="UniProtKB">
        <authorList>
            <consortium name="RefSeq"/>
        </authorList>
    </citation>
    <scope>IDENTIFICATION</scope>
    <source>
        <strain evidence="3">NI907</strain>
    </source>
</reference>
<reference evidence="3" key="1">
    <citation type="journal article" date="2019" name="Mol. Biol. Evol.">
        <title>Blast fungal genomes show frequent chromosomal changes, gene gains and losses, and effector gene turnover.</title>
        <authorList>
            <person name="Gomez Luciano L.B."/>
            <person name="Jason Tsai I."/>
            <person name="Chuma I."/>
            <person name="Tosa Y."/>
            <person name="Chen Y.H."/>
            <person name="Li J.Y."/>
            <person name="Li M.Y."/>
            <person name="Jade Lu M.Y."/>
            <person name="Nakayashiki H."/>
            <person name="Li W.H."/>
        </authorList>
    </citation>
    <scope>NUCLEOTIDE SEQUENCE</scope>
    <source>
        <strain evidence="3">NI907</strain>
    </source>
</reference>
<dbReference type="SUPFAM" id="SSF56112">
    <property type="entry name" value="Protein kinase-like (PK-like)"/>
    <property type="match status" value="1"/>
</dbReference>
<proteinExistence type="predicted"/>
<keyword evidence="2" id="KW-1185">Reference proteome</keyword>
<organism evidence="2 3">
    <name type="scientific">Pyricularia grisea</name>
    <name type="common">Crabgrass-specific blast fungus</name>
    <name type="synonym">Magnaporthe grisea</name>
    <dbReference type="NCBI Taxonomy" id="148305"/>
    <lineage>
        <taxon>Eukaryota</taxon>
        <taxon>Fungi</taxon>
        <taxon>Dikarya</taxon>
        <taxon>Ascomycota</taxon>
        <taxon>Pezizomycotina</taxon>
        <taxon>Sordariomycetes</taxon>
        <taxon>Sordariomycetidae</taxon>
        <taxon>Magnaporthales</taxon>
        <taxon>Pyriculariaceae</taxon>
        <taxon>Pyricularia</taxon>
    </lineage>
</organism>
<dbReference type="Gene3D" id="1.10.510.10">
    <property type="entry name" value="Transferase(Phosphotransferase) domain 1"/>
    <property type="match status" value="1"/>
</dbReference>
<dbReference type="Proteomes" id="UP000515153">
    <property type="component" value="Unplaced"/>
</dbReference>
<dbReference type="RefSeq" id="XP_030981482.1">
    <property type="nucleotide sequence ID" value="XM_031127149.1"/>
</dbReference>
<accession>A0A6P8B2R9</accession>
<dbReference type="KEGG" id="pgri:PgNI_07132"/>
<evidence type="ECO:0000313" key="3">
    <source>
        <dbReference type="RefSeq" id="XP_030981482.1"/>
    </source>
</evidence>
<feature type="domain" description="Protein kinase" evidence="1">
    <location>
        <begin position="1"/>
        <end position="254"/>
    </location>
</feature>
<protein>
    <recommendedName>
        <fullName evidence="1">Protein kinase domain-containing protein</fullName>
    </recommendedName>
</protein>
<name>A0A6P8B2R9_PYRGI</name>
<dbReference type="Pfam" id="PF00069">
    <property type="entry name" value="Pkinase"/>
    <property type="match status" value="1"/>
</dbReference>
<sequence length="254" mass="27986">MRILQTNQANVLFADEDDTFLAQFPQQTVPAEISRSFLHNITLIRKASYCPAPPAAATILSTPGDFYVKRPDLMAAGSVDLASLVLRELNVCETLKRHPHPNVATYHGCLVSEGLVTGLCFTRYPQTLAGKLNPDFLNKSEFIKMEDFAAARKLAAENCLAGIEAGIRHLHALNIVHNDLNPANIAMTEDGVPVIIDFDSSSAPGAALDGIKRTHGWYDRNDKVARTDNDLKALLELRVWLSGSSPEKYQFRDI</sequence>
<gene>
    <name evidence="3" type="ORF">PgNI_07132</name>
</gene>
<dbReference type="InterPro" id="IPR000719">
    <property type="entry name" value="Prot_kinase_dom"/>
</dbReference>
<dbReference type="InterPro" id="IPR011009">
    <property type="entry name" value="Kinase-like_dom_sf"/>
</dbReference>